<gene>
    <name evidence="3 4" type="primary">LOC136075340</name>
</gene>
<keyword evidence="1" id="KW-0472">Membrane</keyword>
<evidence type="ECO:0000313" key="2">
    <source>
        <dbReference type="Proteomes" id="UP001652625"/>
    </source>
</evidence>
<accession>A0ABM4B5X0</accession>
<organism evidence="2 4">
    <name type="scientific">Hydra vulgaris</name>
    <name type="common">Hydra</name>
    <name type="synonym">Hydra attenuata</name>
    <dbReference type="NCBI Taxonomy" id="6087"/>
    <lineage>
        <taxon>Eukaryota</taxon>
        <taxon>Metazoa</taxon>
        <taxon>Cnidaria</taxon>
        <taxon>Hydrozoa</taxon>
        <taxon>Hydroidolina</taxon>
        <taxon>Anthoathecata</taxon>
        <taxon>Aplanulata</taxon>
        <taxon>Hydridae</taxon>
        <taxon>Hydra</taxon>
    </lineage>
</organism>
<evidence type="ECO:0000313" key="3">
    <source>
        <dbReference type="RefSeq" id="XP_065644239.1"/>
    </source>
</evidence>
<keyword evidence="1" id="KW-1133">Transmembrane helix</keyword>
<evidence type="ECO:0000256" key="1">
    <source>
        <dbReference type="SAM" id="Phobius"/>
    </source>
</evidence>
<name>A0ABM4B5X0_HYDVU</name>
<evidence type="ECO:0000313" key="4">
    <source>
        <dbReference type="RefSeq" id="XP_065644240.1"/>
    </source>
</evidence>
<dbReference type="GeneID" id="136075340"/>
<feature type="transmembrane region" description="Helical" evidence="1">
    <location>
        <begin position="160"/>
        <end position="178"/>
    </location>
</feature>
<keyword evidence="2" id="KW-1185">Reference proteome</keyword>
<dbReference type="RefSeq" id="XP_065644240.1">
    <property type="nucleotide sequence ID" value="XM_065788168.1"/>
</dbReference>
<dbReference type="RefSeq" id="XP_065644239.1">
    <property type="nucleotide sequence ID" value="XM_065788167.1"/>
</dbReference>
<reference evidence="2 3" key="1">
    <citation type="submission" date="2025-05" db="UniProtKB">
        <authorList>
            <consortium name="RefSeq"/>
        </authorList>
    </citation>
    <scope>NUCLEOTIDE SEQUENCE [LARGE SCALE GENOMIC DNA]</scope>
</reference>
<dbReference type="Proteomes" id="UP001652625">
    <property type="component" value="Chromosome 01"/>
</dbReference>
<protein>
    <submittedName>
        <fullName evidence="3 4">Uncharacterized protein LOC136075340</fullName>
    </submittedName>
</protein>
<proteinExistence type="predicted"/>
<sequence>MNKQMLQGLRKCGIKFESFIEAKLDERSKILSDFYAVKTIQSEEKINDRLTKVVSRDLAYIKDLTEFLSFVMDFRAQNYYCTFVRVGINSGGDSLKVICNIFKPEKVREDDMGDRGTYSGINGSVALAYADNLQETHDNLLQIVESINLHECKYSLASDMKLICILLGISMIGIYYIARLDRHTKGCRTSSHA</sequence>
<keyword evidence="1" id="KW-0812">Transmembrane</keyword>